<keyword evidence="15 20" id="KW-0472">Membrane</keyword>
<comment type="catalytic activity">
    <reaction evidence="20">
        <text>a 1,2-diacyl-sn-glycero-3-phosphate + CTP + H(+) = a CDP-1,2-diacyl-sn-glycerol + diphosphate</text>
        <dbReference type="Rhea" id="RHEA:16229"/>
        <dbReference type="ChEBI" id="CHEBI:15378"/>
        <dbReference type="ChEBI" id="CHEBI:33019"/>
        <dbReference type="ChEBI" id="CHEBI:37563"/>
        <dbReference type="ChEBI" id="CHEBI:58332"/>
        <dbReference type="ChEBI" id="CHEBI:58608"/>
        <dbReference type="EC" id="2.7.7.41"/>
    </reaction>
</comment>
<evidence type="ECO:0000256" key="8">
    <source>
        <dbReference type="ARBA" id="ARBA00022516"/>
    </source>
</evidence>
<evidence type="ECO:0000256" key="16">
    <source>
        <dbReference type="ARBA" id="ARBA00023209"/>
    </source>
</evidence>
<evidence type="ECO:0000256" key="3">
    <source>
        <dbReference type="ARBA" id="ARBA00005119"/>
    </source>
</evidence>
<dbReference type="GO" id="GO:0005743">
    <property type="term" value="C:mitochondrial inner membrane"/>
    <property type="evidence" value="ECO:0007669"/>
    <property type="project" value="UniProtKB-SubCell"/>
</dbReference>
<dbReference type="AlphaFoldDB" id="A0AA85JM75"/>
<keyword evidence="9 20" id="KW-0808">Transferase</keyword>
<dbReference type="WBParaSite" id="TREG1_41140.1">
    <property type="protein sequence ID" value="TREG1_41140.1"/>
    <property type="gene ID" value="TREG1_41140"/>
</dbReference>
<reference evidence="21" key="1">
    <citation type="submission" date="2022-06" db="EMBL/GenBank/DDBJ databases">
        <authorList>
            <person name="Berger JAMES D."/>
            <person name="Berger JAMES D."/>
        </authorList>
    </citation>
    <scope>NUCLEOTIDE SEQUENCE [LARGE SCALE GENOMIC DNA]</scope>
</reference>
<dbReference type="GO" id="GO:0032049">
    <property type="term" value="P:cardiolipin biosynthetic process"/>
    <property type="evidence" value="ECO:0007669"/>
    <property type="project" value="UniProtKB-UniRule"/>
</dbReference>
<organism evidence="21 22">
    <name type="scientific">Trichobilharzia regenti</name>
    <name type="common">Nasal bird schistosome</name>
    <dbReference type="NCBI Taxonomy" id="157069"/>
    <lineage>
        <taxon>Eukaryota</taxon>
        <taxon>Metazoa</taxon>
        <taxon>Spiralia</taxon>
        <taxon>Lophotrochozoa</taxon>
        <taxon>Platyhelminthes</taxon>
        <taxon>Trematoda</taxon>
        <taxon>Digenea</taxon>
        <taxon>Strigeidida</taxon>
        <taxon>Schistosomatoidea</taxon>
        <taxon>Schistosomatidae</taxon>
        <taxon>Trichobilharzia</taxon>
    </lineage>
</organism>
<evidence type="ECO:0000256" key="19">
    <source>
        <dbReference type="ARBA" id="ARBA00031502"/>
    </source>
</evidence>
<dbReference type="EC" id="2.7.7.41" evidence="6 20"/>
<evidence type="ECO:0000256" key="5">
    <source>
        <dbReference type="ARBA" id="ARBA00005458"/>
    </source>
</evidence>
<evidence type="ECO:0000256" key="2">
    <source>
        <dbReference type="ARBA" id="ARBA00004443"/>
    </source>
</evidence>
<evidence type="ECO:0000313" key="23">
    <source>
        <dbReference type="WBParaSite" id="TREG1_41140.2"/>
    </source>
</evidence>
<keyword evidence="21" id="KW-1185">Reference proteome</keyword>
<evidence type="ECO:0000313" key="21">
    <source>
        <dbReference type="Proteomes" id="UP000050795"/>
    </source>
</evidence>
<dbReference type="WBParaSite" id="TREG1_41140.2">
    <property type="protein sequence ID" value="TREG1_41140.2"/>
    <property type="gene ID" value="TREG1_41140"/>
</dbReference>
<comment type="subcellular location">
    <subcellularLocation>
        <location evidence="2 20">Mitochondrion inner membrane</location>
        <topology evidence="2 20">Peripheral membrane protein</topology>
        <orientation evidence="2 20">Matrix side</orientation>
    </subcellularLocation>
</comment>
<accession>A0AA85JM75</accession>
<dbReference type="PIRSF" id="PIRSF028840">
    <property type="entry name" value="Mmp37"/>
    <property type="match status" value="1"/>
</dbReference>
<proteinExistence type="inferred from homology"/>
<reference evidence="22 23" key="2">
    <citation type="submission" date="2023-11" db="UniProtKB">
        <authorList>
            <consortium name="WormBaseParasite"/>
        </authorList>
    </citation>
    <scope>IDENTIFICATION</scope>
</reference>
<evidence type="ECO:0000256" key="11">
    <source>
        <dbReference type="ARBA" id="ARBA00022792"/>
    </source>
</evidence>
<evidence type="ECO:0000313" key="22">
    <source>
        <dbReference type="WBParaSite" id="TREG1_41140.1"/>
    </source>
</evidence>
<evidence type="ECO:0000256" key="9">
    <source>
        <dbReference type="ARBA" id="ARBA00022679"/>
    </source>
</evidence>
<keyword evidence="11 20" id="KW-0999">Mitochondrion inner membrane</keyword>
<keyword evidence="8 20" id="KW-0444">Lipid biosynthesis</keyword>
<comment type="pathway">
    <text evidence="3 20">Phospholipid metabolism; CDP-diacylglycerol biosynthesis; CDP-diacylglycerol from sn-glycerol 3-phosphate: step 3/3.</text>
</comment>
<dbReference type="GO" id="GO:0016024">
    <property type="term" value="P:CDP-diacylglycerol biosynthetic process"/>
    <property type="evidence" value="ECO:0007669"/>
    <property type="project" value="UniProtKB-UniRule"/>
</dbReference>
<dbReference type="InterPro" id="IPR015222">
    <property type="entry name" value="Tam41"/>
</dbReference>
<evidence type="ECO:0000256" key="1">
    <source>
        <dbReference type="ARBA" id="ARBA00001946"/>
    </source>
</evidence>
<comment type="similarity">
    <text evidence="5 20">Belongs to the TAM41 family.</text>
</comment>
<evidence type="ECO:0000256" key="4">
    <source>
        <dbReference type="ARBA" id="ARBA00005189"/>
    </source>
</evidence>
<name>A0AA85JM75_TRIRE</name>
<keyword evidence="10 20" id="KW-0548">Nucleotidyltransferase</keyword>
<keyword evidence="17 20" id="KW-1208">Phospholipid metabolism</keyword>
<dbReference type="PANTHER" id="PTHR13619:SF0">
    <property type="entry name" value="PHOSPHATIDATE CYTIDYLYLTRANSFERASE, MITOCHONDRIAL"/>
    <property type="match status" value="1"/>
</dbReference>
<evidence type="ECO:0000256" key="17">
    <source>
        <dbReference type="ARBA" id="ARBA00023264"/>
    </source>
</evidence>
<evidence type="ECO:0000256" key="14">
    <source>
        <dbReference type="ARBA" id="ARBA00023128"/>
    </source>
</evidence>
<evidence type="ECO:0000256" key="13">
    <source>
        <dbReference type="ARBA" id="ARBA00023098"/>
    </source>
</evidence>
<comment type="cofactor">
    <cofactor evidence="1 20">
        <name>Mg(2+)</name>
        <dbReference type="ChEBI" id="CHEBI:18420"/>
    </cofactor>
</comment>
<evidence type="ECO:0000256" key="12">
    <source>
        <dbReference type="ARBA" id="ARBA00022842"/>
    </source>
</evidence>
<evidence type="ECO:0000256" key="6">
    <source>
        <dbReference type="ARBA" id="ARBA00012487"/>
    </source>
</evidence>
<comment type="function">
    <text evidence="20">Catalyzes the conversion of phosphatidic acid (PA) to CDP-diacylglycerol (CDP-DAG), an essential intermediate in the synthesis of phosphatidylglycerol, cardiolipin and phosphatidylinositol.</text>
</comment>
<evidence type="ECO:0000256" key="10">
    <source>
        <dbReference type="ARBA" id="ARBA00022695"/>
    </source>
</evidence>
<dbReference type="Pfam" id="PF09139">
    <property type="entry name" value="Tam41_Mmp37"/>
    <property type="match status" value="1"/>
</dbReference>
<dbReference type="GO" id="GO:0004605">
    <property type="term" value="F:phosphatidate cytidylyltransferase activity"/>
    <property type="evidence" value="ECO:0007669"/>
    <property type="project" value="UniProtKB-UniRule"/>
</dbReference>
<evidence type="ECO:0000256" key="20">
    <source>
        <dbReference type="PIRNR" id="PIRNR028840"/>
    </source>
</evidence>
<sequence>MADKQLIGKIKRLIDVLNKDRNNYVASFAYGSVVFPQKGRTTSNSLIDLIIIAHDPVEWHLKNISENPNHYNNFLRSFSKAYQSSYFKMFLCQAPGPKVYYNPFIEWNDPLDNNTKVSFKYGVVGIKNILSDLSTWSHLYIAGRLQKPVLWISDDSKLLSSSQSCYAEQLHTLQSKNLLASMSYAILSNYPKHFPISEYDLYCSISSISYNGDWRMIIGEDRQKIKRLVYGDSRLGEFRSLYRNALNSLESYGFSIQTQSKSSPSERESSYCLVCSNENADIIPHLLTHIPDHICLLSVKDIHPIDNPTKARECLANLSYTERSQRLSNTVSSIVRWSSLYQTGLGLISAGPKRSLQYAFAKLTKMFSSLEGNK</sequence>
<dbReference type="Proteomes" id="UP000050795">
    <property type="component" value="Unassembled WGS sequence"/>
</dbReference>
<evidence type="ECO:0000256" key="15">
    <source>
        <dbReference type="ARBA" id="ARBA00023136"/>
    </source>
</evidence>
<keyword evidence="14 20" id="KW-0496">Mitochondrion</keyword>
<evidence type="ECO:0000256" key="7">
    <source>
        <dbReference type="ARBA" id="ARBA00018337"/>
    </source>
</evidence>
<comment type="pathway">
    <text evidence="4">Lipid metabolism.</text>
</comment>
<evidence type="ECO:0000256" key="18">
    <source>
        <dbReference type="ARBA" id="ARBA00029893"/>
    </source>
</evidence>
<keyword evidence="12 20" id="KW-0460">Magnesium</keyword>
<keyword evidence="13 20" id="KW-0443">Lipid metabolism</keyword>
<dbReference type="PANTHER" id="PTHR13619">
    <property type="entry name" value="PHOSPHATIDATE CYTIDYLYLTRANSFERASE, MITOCHONDRIAL"/>
    <property type="match status" value="1"/>
</dbReference>
<keyword evidence="16 20" id="KW-0594">Phospholipid biosynthesis</keyword>
<protein>
    <recommendedName>
        <fullName evidence="7 20">Phosphatidate cytidylyltransferase, mitochondrial</fullName>
        <ecNumber evidence="6 20">2.7.7.41</ecNumber>
    </recommendedName>
    <alternativeName>
        <fullName evidence="18 20">CDP-diacylglycerol synthase</fullName>
    </alternativeName>
    <alternativeName>
        <fullName evidence="19 20">Mitochondrial translocator assembly and maintenance protein 41 homolog</fullName>
    </alternativeName>
</protein>